<keyword evidence="3" id="KW-1185">Reference proteome</keyword>
<dbReference type="RefSeq" id="WP_318798248.1">
    <property type="nucleotide sequence ID" value="NZ_JARUJP010000013.1"/>
</dbReference>
<accession>A0ABU4JUM4</accession>
<dbReference type="InterPro" id="IPR007253">
    <property type="entry name" value="Cell_wall-bd_2"/>
</dbReference>
<dbReference type="Proteomes" id="UP001281656">
    <property type="component" value="Unassembled WGS sequence"/>
</dbReference>
<name>A0ABU4JUM4_9CLOT</name>
<protein>
    <submittedName>
        <fullName evidence="2">Cell wall-binding repeat-containing protein</fullName>
    </submittedName>
</protein>
<dbReference type="PANTHER" id="PTHR30032:SF8">
    <property type="entry name" value="GERMINATION-SPECIFIC N-ACETYLMURAMOYL-L-ALANINE AMIDASE"/>
    <property type="match status" value="1"/>
</dbReference>
<dbReference type="EMBL" id="JARUJP010000013">
    <property type="protein sequence ID" value="MDW8801807.1"/>
    <property type="molecule type" value="Genomic_DNA"/>
</dbReference>
<feature type="chain" id="PRO_5046511467" evidence="1">
    <location>
        <begin position="32"/>
        <end position="432"/>
    </location>
</feature>
<proteinExistence type="predicted"/>
<comment type="caution">
    <text evidence="2">The sequence shown here is derived from an EMBL/GenBank/DDBJ whole genome shotgun (WGS) entry which is preliminary data.</text>
</comment>
<evidence type="ECO:0000313" key="2">
    <source>
        <dbReference type="EMBL" id="MDW8801807.1"/>
    </source>
</evidence>
<feature type="signal peptide" evidence="1">
    <location>
        <begin position="1"/>
        <end position="31"/>
    </location>
</feature>
<keyword evidence="1" id="KW-0732">Signal</keyword>
<dbReference type="Gene3D" id="3.40.50.12090">
    <property type="match status" value="2"/>
</dbReference>
<organism evidence="2 3">
    <name type="scientific">Clostridium tanneri</name>
    <dbReference type="NCBI Taxonomy" id="3037988"/>
    <lineage>
        <taxon>Bacteria</taxon>
        <taxon>Bacillati</taxon>
        <taxon>Bacillota</taxon>
        <taxon>Clostridia</taxon>
        <taxon>Eubacteriales</taxon>
        <taxon>Clostridiaceae</taxon>
        <taxon>Clostridium</taxon>
    </lineage>
</organism>
<dbReference type="Pfam" id="PF04122">
    <property type="entry name" value="CW_binding_2"/>
    <property type="match status" value="3"/>
</dbReference>
<dbReference type="PANTHER" id="PTHR30032">
    <property type="entry name" value="N-ACETYLMURAMOYL-L-ALANINE AMIDASE-RELATED"/>
    <property type="match status" value="1"/>
</dbReference>
<reference evidence="2 3" key="1">
    <citation type="submission" date="2023-04" db="EMBL/GenBank/DDBJ databases">
        <title>Clostridium tannerae sp. nov., isolated from the fecal material of an alpaca.</title>
        <authorList>
            <person name="Miller S."/>
            <person name="Hendry M."/>
            <person name="King J."/>
            <person name="Sankaranarayanan K."/>
            <person name="Lawson P.A."/>
        </authorList>
    </citation>
    <scope>NUCLEOTIDE SEQUENCE [LARGE SCALE GENOMIC DNA]</scope>
    <source>
        <strain evidence="2 3">A1-XYC3</strain>
    </source>
</reference>
<sequence length="432" mass="46113">MLKRKKNITSLILSVVMTASLSGAMSTYVSAASSRLAGLDRYETSAAISNSGWTTSDYVVIANGEDYPDALSASPLAKKYNAPILLTSAGALDKNAKKEIQRLKPSHAFIIGGNASVSKAAAQEISSLIPNVQRLGGLDRYETSVEVAKALGTVSKIVLTSGNGFADALSIAPVAGKESMPILLTEKDKLPDKVKEYLDGVKDSIEESYVIGGAGVINEDVASKLPTEAVRLSGNDRYETNVEVMAYFSDKIDFSNLYVVKGDGLNGKAFADALSGSALAAKNSSPIVLTDGIIPENTKGFMKFVLGEDSNFIALGGEAVVPQGIVTKLEEMKVEKVNLVKEITEEVQKFVSQVNAKVPELATDNEKKVVTKLIDSLSKGISDPNYDLTSELDEYNKLYEQLTDEEKQDIGTKLAGIDIVKLQSLLQQAGVL</sequence>
<evidence type="ECO:0000256" key="1">
    <source>
        <dbReference type="SAM" id="SignalP"/>
    </source>
</evidence>
<gene>
    <name evidence="2" type="ORF">P8V03_11690</name>
</gene>
<dbReference type="InterPro" id="IPR051922">
    <property type="entry name" value="Bact_Sporulation_Assoc"/>
</dbReference>
<evidence type="ECO:0000313" key="3">
    <source>
        <dbReference type="Proteomes" id="UP001281656"/>
    </source>
</evidence>